<dbReference type="Proteomes" id="UP000249299">
    <property type="component" value="Unassembled WGS sequence"/>
</dbReference>
<gene>
    <name evidence="1" type="ORF">CH339_16050</name>
</gene>
<comment type="caution">
    <text evidence="1">The sequence shown here is derived from an EMBL/GenBank/DDBJ whole genome shotgun (WGS) entry which is preliminary data.</text>
</comment>
<organism evidence="1 2">
    <name type="scientific">Rhodobium orientis</name>
    <dbReference type="NCBI Taxonomy" id="34017"/>
    <lineage>
        <taxon>Bacteria</taxon>
        <taxon>Pseudomonadati</taxon>
        <taxon>Pseudomonadota</taxon>
        <taxon>Alphaproteobacteria</taxon>
        <taxon>Hyphomicrobiales</taxon>
        <taxon>Rhodobiaceae</taxon>
        <taxon>Rhodobium</taxon>
    </lineage>
</organism>
<dbReference type="EMBL" id="NPEV01000038">
    <property type="protein sequence ID" value="RAI25950.1"/>
    <property type="molecule type" value="Genomic_DNA"/>
</dbReference>
<accession>A0A327JHT4</accession>
<evidence type="ECO:0000313" key="1">
    <source>
        <dbReference type="EMBL" id="RAI25950.1"/>
    </source>
</evidence>
<sequence length="174" mass="18187">MCLGAATAVAGVKQTSPEPAHEELTFSFVVNGAFDGVAGPIPRSRPDGQMATGVPEFTVGTVVDSDEVLAVLSTSQGGEGAVGSSLFTDAELVALLENASTGELVPVKLADCPTLTFERSGTRPFEQSVRCGDDLYSYDVTRKGVEILVNGEPQYSYALKAGLYRLNGVVVAIR</sequence>
<name>A0A327JHT4_9HYPH</name>
<keyword evidence="2" id="KW-1185">Reference proteome</keyword>
<proteinExistence type="predicted"/>
<dbReference type="AlphaFoldDB" id="A0A327JHT4"/>
<evidence type="ECO:0000313" key="2">
    <source>
        <dbReference type="Proteomes" id="UP000249299"/>
    </source>
</evidence>
<reference evidence="1 2" key="1">
    <citation type="submission" date="2017-07" db="EMBL/GenBank/DDBJ databases">
        <title>Draft Genome Sequences of Select Purple Nonsulfur Bacteria.</title>
        <authorList>
            <person name="Lasarre B."/>
            <person name="Mckinlay J.B."/>
        </authorList>
    </citation>
    <scope>NUCLEOTIDE SEQUENCE [LARGE SCALE GENOMIC DNA]</scope>
    <source>
        <strain evidence="1 2">DSM 11290</strain>
    </source>
</reference>
<protein>
    <submittedName>
        <fullName evidence="1">Uncharacterized protein</fullName>
    </submittedName>
</protein>